<comment type="caution">
    <text evidence="3">The sequence shown here is derived from an EMBL/GenBank/DDBJ whole genome shotgun (WGS) entry which is preliminary data.</text>
</comment>
<dbReference type="RefSeq" id="WP_151618550.1">
    <property type="nucleotide sequence ID" value="NZ_WBXO01000002.1"/>
</dbReference>
<feature type="transmembrane region" description="Helical" evidence="1">
    <location>
        <begin position="97"/>
        <end position="115"/>
    </location>
</feature>
<dbReference type="EMBL" id="WBXO01000002">
    <property type="protein sequence ID" value="KAB2953665.1"/>
    <property type="molecule type" value="Genomic_DNA"/>
</dbReference>
<feature type="transmembrane region" description="Helical" evidence="1">
    <location>
        <begin position="12"/>
        <end position="34"/>
    </location>
</feature>
<sequence length="201" mass="22790">MKNATPPVSEKKFLNIVTIMSWILLFLWLVTLVYTSTQSGFRVVSGDRERFFDKVYQLETTQWALRQAEKVGLTEHRAKALFGKMYKKPVEKVEVELIVRKIGHFTVYLILGFLLRFTIGRLTAGKVSAPIAVGMAVAISDELIQTFERTRSGLVEDVVVDTAGVLLGVLMAHLLIKLIWHRVRKKLFVDREAKPSQAQSS</sequence>
<dbReference type="NCBIfam" id="NF037970">
    <property type="entry name" value="vanZ_1"/>
    <property type="match status" value="1"/>
</dbReference>
<reference evidence="3 4" key="1">
    <citation type="submission" date="2019-10" db="EMBL/GenBank/DDBJ databases">
        <title>Whole-genome sequence of the extremophile Heliorestis acidaminivorans DSM 24790.</title>
        <authorList>
            <person name="Kyndt J.A."/>
            <person name="Meyer T.E."/>
        </authorList>
    </citation>
    <scope>NUCLEOTIDE SEQUENCE [LARGE SCALE GENOMIC DNA]</scope>
    <source>
        <strain evidence="3 4">DSM 24790</strain>
    </source>
</reference>
<accession>A0A6I0EST6</accession>
<organism evidence="3 4">
    <name type="scientific">Heliorestis acidaminivorans</name>
    <dbReference type="NCBI Taxonomy" id="553427"/>
    <lineage>
        <taxon>Bacteria</taxon>
        <taxon>Bacillati</taxon>
        <taxon>Bacillota</taxon>
        <taxon>Clostridia</taxon>
        <taxon>Eubacteriales</taxon>
        <taxon>Heliobacteriaceae</taxon>
        <taxon>Heliorestis</taxon>
    </lineage>
</organism>
<feature type="transmembrane region" description="Helical" evidence="1">
    <location>
        <begin position="127"/>
        <end position="147"/>
    </location>
</feature>
<feature type="transmembrane region" description="Helical" evidence="1">
    <location>
        <begin position="159"/>
        <end position="180"/>
    </location>
</feature>
<dbReference type="AlphaFoldDB" id="A0A6I0EST6"/>
<gene>
    <name evidence="3" type="ORF">F9B85_03330</name>
</gene>
<keyword evidence="4" id="KW-1185">Reference proteome</keyword>
<dbReference type="Proteomes" id="UP000468766">
    <property type="component" value="Unassembled WGS sequence"/>
</dbReference>
<protein>
    <submittedName>
        <fullName evidence="3">VanZ family protein</fullName>
    </submittedName>
</protein>
<keyword evidence="1" id="KW-0812">Transmembrane</keyword>
<dbReference type="Pfam" id="PF04892">
    <property type="entry name" value="VanZ"/>
    <property type="match status" value="1"/>
</dbReference>
<keyword evidence="1" id="KW-0472">Membrane</keyword>
<evidence type="ECO:0000259" key="2">
    <source>
        <dbReference type="Pfam" id="PF04892"/>
    </source>
</evidence>
<keyword evidence="1" id="KW-1133">Transmembrane helix</keyword>
<dbReference type="OrthoDB" id="291892at2"/>
<evidence type="ECO:0000313" key="4">
    <source>
        <dbReference type="Proteomes" id="UP000468766"/>
    </source>
</evidence>
<proteinExistence type="predicted"/>
<evidence type="ECO:0000256" key="1">
    <source>
        <dbReference type="SAM" id="Phobius"/>
    </source>
</evidence>
<name>A0A6I0EST6_9FIRM</name>
<evidence type="ECO:0000313" key="3">
    <source>
        <dbReference type="EMBL" id="KAB2953665.1"/>
    </source>
</evidence>
<dbReference type="InterPro" id="IPR006976">
    <property type="entry name" value="VanZ-like"/>
</dbReference>
<feature type="domain" description="VanZ-like" evidence="2">
    <location>
        <begin position="22"/>
        <end position="175"/>
    </location>
</feature>